<dbReference type="Pfam" id="PF00892">
    <property type="entry name" value="EamA"/>
    <property type="match status" value="2"/>
</dbReference>
<keyword evidence="6 7" id="KW-0472">Membrane</keyword>
<evidence type="ECO:0000256" key="6">
    <source>
        <dbReference type="ARBA" id="ARBA00023136"/>
    </source>
</evidence>
<organism evidence="9">
    <name type="scientific">Acididesulfobacillus acetoxydans</name>
    <dbReference type="NCBI Taxonomy" id="1561005"/>
    <lineage>
        <taxon>Bacteria</taxon>
        <taxon>Bacillati</taxon>
        <taxon>Bacillota</taxon>
        <taxon>Clostridia</taxon>
        <taxon>Eubacteriales</taxon>
        <taxon>Peptococcaceae</taxon>
        <taxon>Acididesulfobacillus</taxon>
    </lineage>
</organism>
<comment type="similarity">
    <text evidence="2">Belongs to the EamA transporter family.</text>
</comment>
<feature type="transmembrane region" description="Helical" evidence="7">
    <location>
        <begin position="240"/>
        <end position="261"/>
    </location>
</feature>
<dbReference type="GO" id="GO:0005886">
    <property type="term" value="C:plasma membrane"/>
    <property type="evidence" value="ECO:0007669"/>
    <property type="project" value="UniProtKB-SubCell"/>
</dbReference>
<evidence type="ECO:0000256" key="3">
    <source>
        <dbReference type="ARBA" id="ARBA00022475"/>
    </source>
</evidence>
<sequence length="292" mass="32160">MKTAMINGIVSATLVGVLLSLAKICFSGMSVILFMLIVLGGTHLTLLAILLVRREGRQVLSAGKRYPELYLVGVLGTTLRLLQNWGLDLSSPVNAAILLRGDLLFSLIIGYLLWKQKLRRLEWAGMGTMLVGVTLVLQISWQRFRLGSGGNILFLGSAFLVAVNAEIIKHRLGQVENMIVAYFNSGMSLILLLSGAAWTGELGAFPRAGMLIWVLVFTSIIFQVIQYRCYYRSLDGLPTWLVRVVHLITPIIAMVTSAWWLHERINMAQILGMLVVAGGITLIYGAHAKSYS</sequence>
<evidence type="ECO:0000256" key="2">
    <source>
        <dbReference type="ARBA" id="ARBA00007362"/>
    </source>
</evidence>
<protein>
    <submittedName>
        <fullName evidence="9">EamA domain protein</fullName>
    </submittedName>
</protein>
<accession>A0A8S0XDD6</accession>
<feature type="transmembrane region" description="Helical" evidence="7">
    <location>
        <begin position="147"/>
        <end position="167"/>
    </location>
</feature>
<feature type="domain" description="EamA" evidence="8">
    <location>
        <begin position="4"/>
        <end position="137"/>
    </location>
</feature>
<feature type="transmembrane region" description="Helical" evidence="7">
    <location>
        <begin position="179"/>
        <end position="198"/>
    </location>
</feature>
<dbReference type="PANTHER" id="PTHR32322">
    <property type="entry name" value="INNER MEMBRANE TRANSPORTER"/>
    <property type="match status" value="1"/>
</dbReference>
<evidence type="ECO:0000259" key="8">
    <source>
        <dbReference type="Pfam" id="PF00892"/>
    </source>
</evidence>
<keyword evidence="3" id="KW-1003">Cell membrane</keyword>
<feature type="transmembrane region" description="Helical" evidence="7">
    <location>
        <begin position="95"/>
        <end position="114"/>
    </location>
</feature>
<dbReference type="EMBL" id="LR746496">
    <property type="protein sequence ID" value="CAA7603416.1"/>
    <property type="molecule type" value="Genomic_DNA"/>
</dbReference>
<feature type="transmembrane region" description="Helical" evidence="7">
    <location>
        <begin position="65"/>
        <end position="83"/>
    </location>
</feature>
<dbReference type="RefSeq" id="WP_240986621.1">
    <property type="nucleotide sequence ID" value="NZ_LR746496.1"/>
</dbReference>
<dbReference type="PANTHER" id="PTHR32322:SF18">
    <property type="entry name" value="S-ADENOSYLMETHIONINE_S-ADENOSYLHOMOCYSTEINE TRANSPORTER"/>
    <property type="match status" value="1"/>
</dbReference>
<evidence type="ECO:0000256" key="7">
    <source>
        <dbReference type="SAM" id="Phobius"/>
    </source>
</evidence>
<dbReference type="AlphaFoldDB" id="A0A8S0XDD6"/>
<dbReference type="Proteomes" id="UP000836597">
    <property type="component" value="Chromosome"/>
</dbReference>
<reference evidence="9" key="1">
    <citation type="submission" date="2020-01" db="EMBL/GenBank/DDBJ databases">
        <authorList>
            <person name="Hornung B."/>
        </authorList>
    </citation>
    <scope>NUCLEOTIDE SEQUENCE</scope>
    <source>
        <strain evidence="9">PacBioINE</strain>
    </source>
</reference>
<comment type="subcellular location">
    <subcellularLocation>
        <location evidence="1">Cell membrane</location>
        <topology evidence="1">Multi-pass membrane protein</topology>
    </subcellularLocation>
</comment>
<dbReference type="SUPFAM" id="SSF103481">
    <property type="entry name" value="Multidrug resistance efflux transporter EmrE"/>
    <property type="match status" value="2"/>
</dbReference>
<evidence type="ECO:0000256" key="5">
    <source>
        <dbReference type="ARBA" id="ARBA00022989"/>
    </source>
</evidence>
<feature type="transmembrane region" description="Helical" evidence="7">
    <location>
        <begin position="267"/>
        <end position="286"/>
    </location>
</feature>
<proteinExistence type="inferred from homology"/>
<feature type="domain" description="EamA" evidence="8">
    <location>
        <begin position="150"/>
        <end position="284"/>
    </location>
</feature>
<evidence type="ECO:0000256" key="1">
    <source>
        <dbReference type="ARBA" id="ARBA00004651"/>
    </source>
</evidence>
<dbReference type="KEGG" id="aacx:DEACI_4239"/>
<dbReference type="Gene3D" id="1.10.3730.20">
    <property type="match status" value="1"/>
</dbReference>
<feature type="transmembrane region" description="Helical" evidence="7">
    <location>
        <begin position="210"/>
        <end position="228"/>
    </location>
</feature>
<evidence type="ECO:0000256" key="4">
    <source>
        <dbReference type="ARBA" id="ARBA00022692"/>
    </source>
</evidence>
<dbReference type="InterPro" id="IPR000620">
    <property type="entry name" value="EamA_dom"/>
</dbReference>
<keyword evidence="5 7" id="KW-1133">Transmembrane helix</keyword>
<dbReference type="InterPro" id="IPR037185">
    <property type="entry name" value="EmrE-like"/>
</dbReference>
<evidence type="ECO:0000313" key="9">
    <source>
        <dbReference type="EMBL" id="CAA7603416.1"/>
    </source>
</evidence>
<feature type="transmembrane region" description="Helical" evidence="7">
    <location>
        <begin position="32"/>
        <end position="53"/>
    </location>
</feature>
<name>A0A8S0XDD6_9FIRM</name>
<keyword evidence="4 7" id="KW-0812">Transmembrane</keyword>
<dbReference type="InterPro" id="IPR050638">
    <property type="entry name" value="AA-Vitamin_Transporters"/>
</dbReference>
<feature type="transmembrane region" description="Helical" evidence="7">
    <location>
        <begin position="121"/>
        <end position="141"/>
    </location>
</feature>
<gene>
    <name evidence="9" type="ORF">DEACI_4239</name>
</gene>